<dbReference type="AlphaFoldDB" id="A0A812D0H9"/>
<dbReference type="PANTHER" id="PTHR13532:SF3">
    <property type="entry name" value="INTEGRATOR COMPLEX SUBUNIT 14"/>
    <property type="match status" value="1"/>
</dbReference>
<evidence type="ECO:0000256" key="2">
    <source>
        <dbReference type="ARBA" id="ARBA00023242"/>
    </source>
</evidence>
<sequence length="402" mass="44309">MEHFHTLSGHFDNRWLLWSCVPCKLNVMCIAPASDTNLQISLSLFQKLIDINGHGGDIYIPEGALSIKSVQQMFQKFAGDVFSPFVVSLNCGHLKCSVQLYPPPGPQHKIRDFENINVDIGSTLEICGFLDIADVASPPIISRHLVLPTAKEKPKEEPSTENVNNKDSKDGDEDAVSSNADESGKATAAASALEGGKAPSFSVLLHGSLKVEGMVALTQVGDNWYGILYSWADSKKKSNLMLSLFEPGENSLSWLGNFKYLASIYEFGDESPYGSDDTKSPFPIRPTEKRSYAQSCVVWIKTSGLQADLQKVLRHARKLPDKQQQFYKELNRLRRAALSFGFLELLDAMALMLERECTLLPGTAHPDAALQLSHAANSLRSEMAKDVSQTIVPLRTNFSSDD</sequence>
<dbReference type="InterPro" id="IPR045814">
    <property type="entry name" value="IntS14_b-barrel"/>
</dbReference>
<proteinExistence type="predicted"/>
<dbReference type="Proteomes" id="UP000597762">
    <property type="component" value="Unassembled WGS sequence"/>
</dbReference>
<keyword evidence="7" id="KW-1185">Reference proteome</keyword>
<dbReference type="InterPro" id="IPR039841">
    <property type="entry name" value="INTS14"/>
</dbReference>
<comment type="subcellular location">
    <subcellularLocation>
        <location evidence="1">Nucleus</location>
    </subcellularLocation>
</comment>
<dbReference type="GO" id="GO:0032039">
    <property type="term" value="C:integrator complex"/>
    <property type="evidence" value="ECO:0007669"/>
    <property type="project" value="InterPro"/>
</dbReference>
<dbReference type="OrthoDB" id="2374335at2759"/>
<evidence type="ECO:0000259" key="5">
    <source>
        <dbReference type="Pfam" id="PF20504"/>
    </source>
</evidence>
<dbReference type="Pfam" id="PF20504">
    <property type="entry name" value="IntS14_C"/>
    <property type="match status" value="1"/>
</dbReference>
<dbReference type="Pfam" id="PF19435">
    <property type="entry name" value="IntS14_b-barrel"/>
    <property type="match status" value="1"/>
</dbReference>
<dbReference type="InterPro" id="IPR046471">
    <property type="entry name" value="IntS14_C"/>
</dbReference>
<accession>A0A812D0H9</accession>
<gene>
    <name evidence="6" type="ORF">SPHA_45156</name>
</gene>
<keyword evidence="2" id="KW-0539">Nucleus</keyword>
<dbReference type="EMBL" id="CAHIKZ030002332">
    <property type="protein sequence ID" value="CAE1285154.1"/>
    <property type="molecule type" value="Genomic_DNA"/>
</dbReference>
<evidence type="ECO:0000256" key="3">
    <source>
        <dbReference type="SAM" id="MobiDB-lite"/>
    </source>
</evidence>
<feature type="domain" description="Integrator complex subunit 14 beta-barrel" evidence="4">
    <location>
        <begin position="82"/>
        <end position="248"/>
    </location>
</feature>
<organism evidence="6 7">
    <name type="scientific">Acanthosepion pharaonis</name>
    <name type="common">Pharaoh cuttlefish</name>
    <name type="synonym">Sepia pharaonis</name>
    <dbReference type="NCBI Taxonomy" id="158019"/>
    <lineage>
        <taxon>Eukaryota</taxon>
        <taxon>Metazoa</taxon>
        <taxon>Spiralia</taxon>
        <taxon>Lophotrochozoa</taxon>
        <taxon>Mollusca</taxon>
        <taxon>Cephalopoda</taxon>
        <taxon>Coleoidea</taxon>
        <taxon>Decapodiformes</taxon>
        <taxon>Sepiida</taxon>
        <taxon>Sepiina</taxon>
        <taxon>Sepiidae</taxon>
        <taxon>Acanthosepion</taxon>
    </lineage>
</organism>
<reference evidence="6" key="1">
    <citation type="submission" date="2021-01" db="EMBL/GenBank/DDBJ databases">
        <authorList>
            <person name="Li R."/>
            <person name="Bekaert M."/>
        </authorList>
    </citation>
    <scope>NUCLEOTIDE SEQUENCE</scope>
    <source>
        <strain evidence="6">Farmed</strain>
    </source>
</reference>
<evidence type="ECO:0000259" key="4">
    <source>
        <dbReference type="Pfam" id="PF19435"/>
    </source>
</evidence>
<evidence type="ECO:0000313" key="6">
    <source>
        <dbReference type="EMBL" id="CAE1285154.1"/>
    </source>
</evidence>
<dbReference type="PANTHER" id="PTHR13532">
    <property type="match status" value="1"/>
</dbReference>
<evidence type="ECO:0000256" key="1">
    <source>
        <dbReference type="ARBA" id="ARBA00004123"/>
    </source>
</evidence>
<feature type="region of interest" description="Disordered" evidence="3">
    <location>
        <begin position="147"/>
        <end position="188"/>
    </location>
</feature>
<protein>
    <submittedName>
        <fullName evidence="6">Integrator complex subunit 14</fullName>
    </submittedName>
</protein>
<dbReference type="GO" id="GO:0034472">
    <property type="term" value="P:snRNA 3'-end processing"/>
    <property type="evidence" value="ECO:0007669"/>
    <property type="project" value="TreeGrafter"/>
</dbReference>
<feature type="compositionally biased region" description="Basic and acidic residues" evidence="3">
    <location>
        <begin position="150"/>
        <end position="169"/>
    </location>
</feature>
<comment type="caution">
    <text evidence="6">The sequence shown here is derived from an EMBL/GenBank/DDBJ whole genome shotgun (WGS) entry which is preliminary data.</text>
</comment>
<name>A0A812D0H9_ACAPH</name>
<feature type="domain" description="Integrator complex subunit 14 C-terminal" evidence="5">
    <location>
        <begin position="297"/>
        <end position="399"/>
    </location>
</feature>
<evidence type="ECO:0000313" key="7">
    <source>
        <dbReference type="Proteomes" id="UP000597762"/>
    </source>
</evidence>